<keyword evidence="7" id="KW-0418">Kinase</keyword>
<dbReference type="Gene3D" id="3.40.50.720">
    <property type="entry name" value="NAD(P)-binding Rossmann-like Domain"/>
    <property type="match status" value="1"/>
</dbReference>
<protein>
    <submittedName>
        <fullName evidence="7">Serine threonine kinase</fullName>
    </submittedName>
</protein>
<keyword evidence="5" id="KW-0472">Membrane</keyword>
<feature type="domain" description="Protein kinase" evidence="6">
    <location>
        <begin position="56"/>
        <end position="385"/>
    </location>
</feature>
<organism evidence="7 8">
    <name type="scientific">Fusarium pseudocircinatum</name>
    <dbReference type="NCBI Taxonomy" id="56676"/>
    <lineage>
        <taxon>Eukaryota</taxon>
        <taxon>Fungi</taxon>
        <taxon>Dikarya</taxon>
        <taxon>Ascomycota</taxon>
        <taxon>Pezizomycotina</taxon>
        <taxon>Sordariomycetes</taxon>
        <taxon>Hypocreomycetidae</taxon>
        <taxon>Hypocreales</taxon>
        <taxon>Nectriaceae</taxon>
        <taxon>Fusarium</taxon>
        <taxon>Fusarium fujikuroi species complex</taxon>
    </lineage>
</organism>
<evidence type="ECO:0000256" key="5">
    <source>
        <dbReference type="SAM" id="Phobius"/>
    </source>
</evidence>
<dbReference type="Pfam" id="PF01370">
    <property type="entry name" value="Epimerase"/>
    <property type="match status" value="1"/>
</dbReference>
<dbReference type="CDD" id="cd00180">
    <property type="entry name" value="PKc"/>
    <property type="match status" value="1"/>
</dbReference>
<gene>
    <name evidence="7" type="ORF">FPCIR_13355</name>
</gene>
<dbReference type="GO" id="GO:0004672">
    <property type="term" value="F:protein kinase activity"/>
    <property type="evidence" value="ECO:0007669"/>
    <property type="project" value="InterPro"/>
</dbReference>
<keyword evidence="7" id="KW-0808">Transferase</keyword>
<accession>A0A8H5NS74</accession>
<dbReference type="PROSITE" id="PS50011">
    <property type="entry name" value="PROTEIN_KINASE_DOM"/>
    <property type="match status" value="1"/>
</dbReference>
<dbReference type="Gene3D" id="1.25.40.20">
    <property type="entry name" value="Ankyrin repeat-containing domain"/>
    <property type="match status" value="2"/>
</dbReference>
<dbReference type="PROSITE" id="PS50297">
    <property type="entry name" value="ANK_REP_REGION"/>
    <property type="match status" value="3"/>
</dbReference>
<evidence type="ECO:0000313" key="8">
    <source>
        <dbReference type="Proteomes" id="UP000546213"/>
    </source>
</evidence>
<dbReference type="PANTHER" id="PTHR24189">
    <property type="entry name" value="MYOTROPHIN"/>
    <property type="match status" value="1"/>
</dbReference>
<keyword evidence="8" id="KW-1185">Reference proteome</keyword>
<dbReference type="SUPFAM" id="SSF48403">
    <property type="entry name" value="Ankyrin repeat"/>
    <property type="match status" value="2"/>
</dbReference>
<dbReference type="InterPro" id="IPR008271">
    <property type="entry name" value="Ser/Thr_kinase_AS"/>
</dbReference>
<dbReference type="InterPro" id="IPR011009">
    <property type="entry name" value="Kinase-like_dom_sf"/>
</dbReference>
<dbReference type="OrthoDB" id="626167at2759"/>
<dbReference type="SUPFAM" id="SSF51735">
    <property type="entry name" value="NAD(P)-binding Rossmann-fold domains"/>
    <property type="match status" value="1"/>
</dbReference>
<feature type="repeat" description="ANK" evidence="3">
    <location>
        <begin position="813"/>
        <end position="848"/>
    </location>
</feature>
<dbReference type="InterPro" id="IPR050745">
    <property type="entry name" value="Multifunctional_regulatory"/>
</dbReference>
<dbReference type="Pfam" id="PF12796">
    <property type="entry name" value="Ank_2"/>
    <property type="match status" value="1"/>
</dbReference>
<evidence type="ECO:0000256" key="4">
    <source>
        <dbReference type="SAM" id="MobiDB-lite"/>
    </source>
</evidence>
<dbReference type="InterPro" id="IPR002110">
    <property type="entry name" value="Ankyrin_rpt"/>
</dbReference>
<comment type="caution">
    <text evidence="7">The sequence shown here is derived from an EMBL/GenBank/DDBJ whole genome shotgun (WGS) entry which is preliminary data.</text>
</comment>
<proteinExistence type="predicted"/>
<dbReference type="CDD" id="cd12087">
    <property type="entry name" value="TM_EGFR-like"/>
    <property type="match status" value="1"/>
</dbReference>
<evidence type="ECO:0000313" key="7">
    <source>
        <dbReference type="EMBL" id="KAF5575018.1"/>
    </source>
</evidence>
<dbReference type="PROSITE" id="PS50088">
    <property type="entry name" value="ANK_REPEAT"/>
    <property type="match status" value="3"/>
</dbReference>
<dbReference type="SMART" id="SM00220">
    <property type="entry name" value="S_TKc"/>
    <property type="match status" value="1"/>
</dbReference>
<feature type="region of interest" description="Disordered" evidence="4">
    <location>
        <begin position="2023"/>
        <end position="2049"/>
    </location>
</feature>
<evidence type="ECO:0000256" key="1">
    <source>
        <dbReference type="ARBA" id="ARBA00022737"/>
    </source>
</evidence>
<dbReference type="Pfam" id="PF12104">
    <property type="entry name" value="Tcell_CD4_C"/>
    <property type="match status" value="1"/>
</dbReference>
<dbReference type="SUPFAM" id="SSF56112">
    <property type="entry name" value="Protein kinase-like (PK-like)"/>
    <property type="match status" value="1"/>
</dbReference>
<dbReference type="Pfam" id="PF00069">
    <property type="entry name" value="Pkinase"/>
    <property type="match status" value="1"/>
</dbReference>
<dbReference type="InterPro" id="IPR001509">
    <property type="entry name" value="Epimerase_deHydtase"/>
</dbReference>
<evidence type="ECO:0000256" key="3">
    <source>
        <dbReference type="PROSITE-ProRule" id="PRU00023"/>
    </source>
</evidence>
<dbReference type="Proteomes" id="UP000546213">
    <property type="component" value="Unassembled WGS sequence"/>
</dbReference>
<dbReference type="GO" id="GO:0005524">
    <property type="term" value="F:ATP binding"/>
    <property type="evidence" value="ECO:0007669"/>
    <property type="project" value="InterPro"/>
</dbReference>
<dbReference type="InterPro" id="IPR021963">
    <property type="entry name" value="Tcell_CD4_Cterm"/>
</dbReference>
<evidence type="ECO:0000256" key="2">
    <source>
        <dbReference type="ARBA" id="ARBA00023043"/>
    </source>
</evidence>
<keyword evidence="2 3" id="KW-0040">ANK repeat</keyword>
<feature type="repeat" description="ANK" evidence="3">
    <location>
        <begin position="708"/>
        <end position="740"/>
    </location>
</feature>
<keyword evidence="1" id="KW-0677">Repeat</keyword>
<feature type="repeat" description="ANK" evidence="3">
    <location>
        <begin position="742"/>
        <end position="774"/>
    </location>
</feature>
<dbReference type="EMBL" id="JAAOAS010000491">
    <property type="protein sequence ID" value="KAF5575018.1"/>
    <property type="molecule type" value="Genomic_DNA"/>
</dbReference>
<dbReference type="PROSITE" id="PS00108">
    <property type="entry name" value="PROTEIN_KINASE_ST"/>
    <property type="match status" value="1"/>
</dbReference>
<dbReference type="SMART" id="SM00248">
    <property type="entry name" value="ANK"/>
    <property type="match status" value="9"/>
</dbReference>
<keyword evidence="5" id="KW-0812">Transmembrane</keyword>
<dbReference type="Gene3D" id="1.10.510.10">
    <property type="entry name" value="Transferase(Phosphotransferase) domain 1"/>
    <property type="match status" value="1"/>
</dbReference>
<reference evidence="7 8" key="1">
    <citation type="submission" date="2020-05" db="EMBL/GenBank/DDBJ databases">
        <title>Identification and distribution of gene clusters putatively required for synthesis of sphingolipid metabolism inhibitors in phylogenetically diverse species of the filamentous fungus Fusarium.</title>
        <authorList>
            <person name="Kim H.-S."/>
            <person name="Busman M."/>
            <person name="Brown D.W."/>
            <person name="Divon H."/>
            <person name="Uhlig S."/>
            <person name="Proctor R.H."/>
        </authorList>
    </citation>
    <scope>NUCLEOTIDE SEQUENCE [LARGE SCALE GENOMIC DNA]</scope>
    <source>
        <strain evidence="7 8">NRRL 36939</strain>
    </source>
</reference>
<feature type="transmembrane region" description="Helical" evidence="5">
    <location>
        <begin position="1976"/>
        <end position="1998"/>
    </location>
</feature>
<sequence length="2070" mass="228293">MGDFQSFSTYSAPFSATELINRPDKTYAVKGQAEFLAVAVALDVPILSAQNNVIASMNILSAGAGASFAVFASAEELSLDADEDFINATPGVRDWIRKAKDSQKFRRYVTKKIVTSQGVASDSPQLAAAINEIRVLSNETIRQCDFIVSMLAISWSESPSVGRFWPQVLLEAADEGTLAEYLSSNKADFKSQLAISMNIGRALQFLHAHGIVHADLKPTNVLVFTSGLDEHQHDVLDKTGLPPIRAKLCDFGYAVILDDYQSENLFQARIGSVPWMAPELDAEEPIRLGDLHKTDIYSLGLLTASIFMNGCTPFESLSPGDVLKMKGKTPGQPGSAVGTLIENIKEKRTLSEQQEEFVYAFLEGTCAPSPSDRVSLSAIQSYLFLGLMQQLHTGKATIPLEWLKDLRPATDGYKGALAALEKKHSGVTNEIDQDEMLIQLRQMYDQVISIKINNPEFEKMLATCFEDHSLKPSSLKKFKKNWKSEEDTQDSEGFISRMEEIFDGAISKVPDFAFEHSLNVSLIPRVAQEEVFRDLKESVESGDMEDSAAPLHLAGAYLNGQLVEPSIEKGLEHLLTAAMMENSDALSVILRIFDACDSPLPPESKDELLEKVESYGTKTFGLAQGTLFDHLVPKHLSTNQVLGKTWTQKWPENPLFLKEKTNMDTTIFDFDRLSCMKDAGKESIDPGRIEEFKGEVTRLDCLNCCNKDGFTLLQIAACKNDLVMARALIELGADVNAYGNTHGWAPLLLSCHCGHFDMAKILIENGADPTIRETLHGATILHSLTQFSKREHCEEIFDIALSAGLDINVPMKNGATPLHTTFAAWDYSQGVATELLLEYGADPTRQVQEWDGFLNFNTAIAHAAQQLDVDLLRRMLAASEGLVTILGLSARRQLSDAKAQALSALFRRTRFYCMCLGGKGYKEKLEAVISLLADEDARSVMIERRCVDKKQPTDPFLTMCTFRGSGFFVDAFLKVFPDTVIDDPSWNLPRLFLHVAIERRDIEAVRAFVRQGANILTKERGGRNALHFAAHYFPKVLPELIKTLEEFPSQRRQGKSMTEILEEQCNSGLTVFAQLLIEGYDDERKLAESLREKYSLKHDYKMNRDGTWVTFGGYLVSLAVADGLVPIEHIQYLLNLDPLTEYVTTPTGKTLLATAIEGFSGSRDSYDLACHQVTRMLLSKYPSFDDVFQVAEERGRTSLHIAAYWSNKTALQMIKDHAQRHFATKKIPWNTVASGNTVLDHALLGIKEKSLPALDTKVNKVATRSTKKAALACYTFLRENGALHNWELEGSLVAARLIMYTPDFQKIGLFLRLATQRVGLGPPDVDFDRCVEVGTIASLDGRLIRVPVVDLIWKHDNFILRFYSVRISSLAVEGFQQFHSWIEKRMIETEPRCYESLGLPAGLWPFMTLTYDQPIPYAKDTMRWTRGGRVWTEEERDGLKAQFSSLWDIFFGEVEEQFLSRENITSSLSTMPKVLIIGATGYIGSRLCAALVNSGQHRVYGIARNEAKAKSLAVAEVTPIICPDPINEPDAYLNAIRTFNIDVVVDVSGANQESANFLADVKAVGQERLNNAKAAGLTHTPKLGFIYCSGTWVHGSSDKLVNDLDIVGPDATTPPAPLVAWRVAHENAVLAASEVLDVAVLRPALIYGGECTIWTAFILPLLQASRDESLDTIQIPLSVDSRPGLVHVSDVATGFQKAVEKLSIINSTSVYPVFDLVTSQQSMSEIFTALASHWGFKGHCELVGPGDVLFAEAMGTSLRGSSDRAKQLLGLAQAHERYFLPFPESEDSGLRVTIAPDETCGFIDGKKDSPVTCPNSRACSWATSNDVGLVACASDIYVACLESSQAANSSQCNDVCQSNTFNLFCTDSDQPYCRTYVYPGSIFDFRCASTTIDEPERVDFTSEGKKRANLTTTTLDPDFSGTSEGLQQVVTVTVQEKSSGSPGAVTIYVIPQLPSAAATSSLSTTSSNDSTPVGPIVGGVVRGVAMLGLIGLCAFCLVRRRRKNKHQERMAPVSQSYVANSMNQNQYPYHPHHQGPIPPYTDASMVSSPPLDAQRINTQLHPGLFKPSDQ</sequence>
<dbReference type="InterPro" id="IPR036291">
    <property type="entry name" value="NAD(P)-bd_dom_sf"/>
</dbReference>
<keyword evidence="5" id="KW-1133">Transmembrane helix</keyword>
<dbReference type="InterPro" id="IPR000719">
    <property type="entry name" value="Prot_kinase_dom"/>
</dbReference>
<dbReference type="InterPro" id="IPR036770">
    <property type="entry name" value="Ankyrin_rpt-contain_sf"/>
</dbReference>
<name>A0A8H5NS74_9HYPO</name>
<evidence type="ECO:0000259" key="6">
    <source>
        <dbReference type="PROSITE" id="PS50011"/>
    </source>
</evidence>